<keyword evidence="6" id="KW-0808">Transferase</keyword>
<dbReference type="NCBIfam" id="TIGR00254">
    <property type="entry name" value="GGDEF"/>
    <property type="match status" value="1"/>
</dbReference>
<dbReference type="Gene3D" id="3.40.50.2300">
    <property type="match status" value="1"/>
</dbReference>
<keyword evidence="7" id="KW-1185">Reference proteome</keyword>
<dbReference type="RefSeq" id="WP_262994677.1">
    <property type="nucleotide sequence ID" value="NZ_JAOTJC010000008.1"/>
</dbReference>
<evidence type="ECO:0000259" key="5">
    <source>
        <dbReference type="PROSITE" id="PS50887"/>
    </source>
</evidence>
<gene>
    <name evidence="6" type="ORF">OCL06_11570</name>
</gene>
<evidence type="ECO:0000313" key="6">
    <source>
        <dbReference type="EMBL" id="MCU7555232.1"/>
    </source>
</evidence>
<dbReference type="InterPro" id="IPR043128">
    <property type="entry name" value="Rev_trsase/Diguanyl_cyclase"/>
</dbReference>
<evidence type="ECO:0000256" key="3">
    <source>
        <dbReference type="PROSITE-ProRule" id="PRU00169"/>
    </source>
</evidence>
<feature type="domain" description="GGDEF" evidence="5">
    <location>
        <begin position="162"/>
        <end position="295"/>
    </location>
</feature>
<keyword evidence="6" id="KW-0548">Nucleotidyltransferase</keyword>
<protein>
    <recommendedName>
        <fullName evidence="1">diguanylate cyclase</fullName>
        <ecNumber evidence="1">2.7.7.65</ecNumber>
    </recommendedName>
</protein>
<dbReference type="InterPro" id="IPR011006">
    <property type="entry name" value="CheY-like_superfamily"/>
</dbReference>
<dbReference type="PANTHER" id="PTHR45138:SF9">
    <property type="entry name" value="DIGUANYLATE CYCLASE DGCM-RELATED"/>
    <property type="match status" value="1"/>
</dbReference>
<dbReference type="Pfam" id="PF00990">
    <property type="entry name" value="GGDEF"/>
    <property type="match status" value="1"/>
</dbReference>
<feature type="domain" description="Response regulatory" evidence="4">
    <location>
        <begin position="2"/>
        <end position="119"/>
    </location>
</feature>
<name>A0ABT2VPJ4_9ALTE</name>
<reference evidence="7" key="1">
    <citation type="submission" date="2023-07" db="EMBL/GenBank/DDBJ databases">
        <title>Study on multiphase classification of strain Alteromonas salexigens isolated from the Yellow Sea.</title>
        <authorList>
            <person name="Sun L."/>
        </authorList>
    </citation>
    <scope>NUCLEOTIDE SEQUENCE [LARGE SCALE GENOMIC DNA]</scope>
    <source>
        <strain evidence="7">ASW11-19</strain>
    </source>
</reference>
<dbReference type="InterPro" id="IPR000160">
    <property type="entry name" value="GGDEF_dom"/>
</dbReference>
<proteinExistence type="predicted"/>
<dbReference type="PANTHER" id="PTHR45138">
    <property type="entry name" value="REGULATORY COMPONENTS OF SENSORY TRANSDUCTION SYSTEM"/>
    <property type="match status" value="1"/>
</dbReference>
<evidence type="ECO:0000313" key="7">
    <source>
        <dbReference type="Proteomes" id="UP001209257"/>
    </source>
</evidence>
<sequence length="297" mass="34112">MKVLIAEDEPISRLLTSEKLKSWGYNVIEVENGKEVIETIERQPDIQLCILDWEMPEIDGLELCSRLREIDRSGSFYIIILTSKHKASFMIEALDKGADDFISKPFVPEELRVRLQVGARILKKENQLIHAAESDPLTGILNRKAFLLELDKIWALTKRQKQPFAILMLDIDHFKQINDKFGHIAGDQVLKQFCELVQQQIRQYDCFARYGGEEFVLFLPDTDVDQCERIAERIRATTESNLFTYDGEHVSMTVSIGASIYYENYLSAQEMLKAADKAAYEAKQEGRNKVVLATLPF</sequence>
<dbReference type="EMBL" id="JAOTJC010000008">
    <property type="protein sequence ID" value="MCU7555232.1"/>
    <property type="molecule type" value="Genomic_DNA"/>
</dbReference>
<dbReference type="PROSITE" id="PS50887">
    <property type="entry name" value="GGDEF"/>
    <property type="match status" value="1"/>
</dbReference>
<keyword evidence="3" id="KW-0597">Phosphoprotein</keyword>
<dbReference type="Pfam" id="PF00072">
    <property type="entry name" value="Response_reg"/>
    <property type="match status" value="1"/>
</dbReference>
<comment type="caution">
    <text evidence="6">The sequence shown here is derived from an EMBL/GenBank/DDBJ whole genome shotgun (WGS) entry which is preliminary data.</text>
</comment>
<evidence type="ECO:0000256" key="1">
    <source>
        <dbReference type="ARBA" id="ARBA00012528"/>
    </source>
</evidence>
<organism evidence="6 7">
    <name type="scientific">Alteromonas salexigens</name>
    <dbReference type="NCBI Taxonomy" id="2982530"/>
    <lineage>
        <taxon>Bacteria</taxon>
        <taxon>Pseudomonadati</taxon>
        <taxon>Pseudomonadota</taxon>
        <taxon>Gammaproteobacteria</taxon>
        <taxon>Alteromonadales</taxon>
        <taxon>Alteromonadaceae</taxon>
        <taxon>Alteromonas/Salinimonas group</taxon>
        <taxon>Alteromonas</taxon>
    </lineage>
</organism>
<feature type="modified residue" description="4-aspartylphosphate" evidence="3">
    <location>
        <position position="52"/>
    </location>
</feature>
<dbReference type="InterPro" id="IPR029787">
    <property type="entry name" value="Nucleotide_cyclase"/>
</dbReference>
<dbReference type="InterPro" id="IPR001789">
    <property type="entry name" value="Sig_transdc_resp-reg_receiver"/>
</dbReference>
<evidence type="ECO:0000256" key="2">
    <source>
        <dbReference type="ARBA" id="ARBA00034247"/>
    </source>
</evidence>
<dbReference type="Gene3D" id="3.30.70.270">
    <property type="match status" value="1"/>
</dbReference>
<evidence type="ECO:0000259" key="4">
    <source>
        <dbReference type="PROSITE" id="PS50110"/>
    </source>
</evidence>
<dbReference type="SUPFAM" id="SSF52172">
    <property type="entry name" value="CheY-like"/>
    <property type="match status" value="1"/>
</dbReference>
<comment type="catalytic activity">
    <reaction evidence="2">
        <text>2 GTP = 3',3'-c-di-GMP + 2 diphosphate</text>
        <dbReference type="Rhea" id="RHEA:24898"/>
        <dbReference type="ChEBI" id="CHEBI:33019"/>
        <dbReference type="ChEBI" id="CHEBI:37565"/>
        <dbReference type="ChEBI" id="CHEBI:58805"/>
        <dbReference type="EC" id="2.7.7.65"/>
    </reaction>
</comment>
<dbReference type="GO" id="GO:0052621">
    <property type="term" value="F:diguanylate cyclase activity"/>
    <property type="evidence" value="ECO:0007669"/>
    <property type="project" value="UniProtKB-EC"/>
</dbReference>
<dbReference type="Proteomes" id="UP001209257">
    <property type="component" value="Unassembled WGS sequence"/>
</dbReference>
<dbReference type="SMART" id="SM00448">
    <property type="entry name" value="REC"/>
    <property type="match status" value="1"/>
</dbReference>
<dbReference type="InterPro" id="IPR050469">
    <property type="entry name" value="Diguanylate_Cyclase"/>
</dbReference>
<dbReference type="SUPFAM" id="SSF55073">
    <property type="entry name" value="Nucleotide cyclase"/>
    <property type="match status" value="1"/>
</dbReference>
<accession>A0ABT2VPJ4</accession>
<dbReference type="CDD" id="cd01949">
    <property type="entry name" value="GGDEF"/>
    <property type="match status" value="1"/>
</dbReference>
<dbReference type="EC" id="2.7.7.65" evidence="1"/>
<dbReference type="SMART" id="SM00267">
    <property type="entry name" value="GGDEF"/>
    <property type="match status" value="1"/>
</dbReference>
<dbReference type="PROSITE" id="PS50110">
    <property type="entry name" value="RESPONSE_REGULATORY"/>
    <property type="match status" value="1"/>
</dbReference>